<dbReference type="EMBL" id="JAZIBG010000020">
    <property type="protein sequence ID" value="MEF7614081.1"/>
    <property type="molecule type" value="Genomic_DNA"/>
</dbReference>
<dbReference type="InterPro" id="IPR006143">
    <property type="entry name" value="RND_pump_MFP"/>
</dbReference>
<dbReference type="PANTHER" id="PTHR30469">
    <property type="entry name" value="MULTIDRUG RESISTANCE PROTEIN MDTA"/>
    <property type="match status" value="1"/>
</dbReference>
<dbReference type="Pfam" id="PF25954">
    <property type="entry name" value="Beta-barrel_RND_2"/>
    <property type="match status" value="1"/>
</dbReference>
<dbReference type="NCBIfam" id="TIGR01730">
    <property type="entry name" value="RND_mfp"/>
    <property type="match status" value="1"/>
</dbReference>
<dbReference type="Gene3D" id="2.40.50.100">
    <property type="match status" value="1"/>
</dbReference>
<dbReference type="AlphaFoldDB" id="A0AAW9Q2L2"/>
<dbReference type="Gene3D" id="1.10.287.470">
    <property type="entry name" value="Helix hairpin bin"/>
    <property type="match status" value="1"/>
</dbReference>
<evidence type="ECO:0000313" key="3">
    <source>
        <dbReference type="EMBL" id="MEF7614081.1"/>
    </source>
</evidence>
<sequence length="271" mass="28745">MLLSLLLAHTSALQAQVLGCLIEPSETVELGSPVVGVVSQMLVERGDAVRAGQAVAQLSAAVERAGYAAAQARSQAEAELRSAEAAEAFARGKLDRTELLFAQNFVSAIARDQAATEHDLARARTRQAREQLQVAAQELAVAGAQLGQRSIRSPIDGVVVDRYVSRGERVEDRPLMRIVALDPLRVEVLVPAALFNRIREGTTATVTPGVPGFGEVQARVLRVDRVIDAASSSFRVRLVLPNPGQAMPAGMRCKAVFPALEATSAAAAVRP</sequence>
<protein>
    <submittedName>
        <fullName evidence="3">Efflux RND transporter periplasmic adaptor subunit</fullName>
    </submittedName>
</protein>
<dbReference type="Proteomes" id="UP001336250">
    <property type="component" value="Unassembled WGS sequence"/>
</dbReference>
<feature type="domain" description="CusB-like beta-barrel" evidence="2">
    <location>
        <begin position="186"/>
        <end position="255"/>
    </location>
</feature>
<proteinExistence type="inferred from homology"/>
<comment type="similarity">
    <text evidence="1">Belongs to the membrane fusion protein (MFP) (TC 8.A.1) family.</text>
</comment>
<dbReference type="Gene3D" id="2.40.30.170">
    <property type="match status" value="1"/>
</dbReference>
<evidence type="ECO:0000256" key="1">
    <source>
        <dbReference type="ARBA" id="ARBA00009477"/>
    </source>
</evidence>
<keyword evidence="4" id="KW-1185">Reference proteome</keyword>
<dbReference type="InterPro" id="IPR058792">
    <property type="entry name" value="Beta-barrel_RND_2"/>
</dbReference>
<dbReference type="GO" id="GO:1990281">
    <property type="term" value="C:efflux pump complex"/>
    <property type="evidence" value="ECO:0007669"/>
    <property type="project" value="TreeGrafter"/>
</dbReference>
<organism evidence="3 4">
    <name type="scientific">Aquincola agrisoli</name>
    <dbReference type="NCBI Taxonomy" id="3119538"/>
    <lineage>
        <taxon>Bacteria</taxon>
        <taxon>Pseudomonadati</taxon>
        <taxon>Pseudomonadota</taxon>
        <taxon>Betaproteobacteria</taxon>
        <taxon>Burkholderiales</taxon>
        <taxon>Sphaerotilaceae</taxon>
        <taxon>Aquincola</taxon>
    </lineage>
</organism>
<name>A0AAW9Q2L2_9BURK</name>
<evidence type="ECO:0000313" key="4">
    <source>
        <dbReference type="Proteomes" id="UP001336250"/>
    </source>
</evidence>
<reference evidence="3 4" key="1">
    <citation type="submission" date="2024-02" db="EMBL/GenBank/DDBJ databases">
        <title>Genome sequence of Aquincola sp. MAHUQ-54.</title>
        <authorList>
            <person name="Huq M.A."/>
        </authorList>
    </citation>
    <scope>NUCLEOTIDE SEQUENCE [LARGE SCALE GENOMIC DNA]</scope>
    <source>
        <strain evidence="3 4">MAHUQ-54</strain>
    </source>
</reference>
<comment type="caution">
    <text evidence="3">The sequence shown here is derived from an EMBL/GenBank/DDBJ whole genome shotgun (WGS) entry which is preliminary data.</text>
</comment>
<dbReference type="SUPFAM" id="SSF111369">
    <property type="entry name" value="HlyD-like secretion proteins"/>
    <property type="match status" value="1"/>
</dbReference>
<dbReference type="GO" id="GO:0015562">
    <property type="term" value="F:efflux transmembrane transporter activity"/>
    <property type="evidence" value="ECO:0007669"/>
    <property type="project" value="TreeGrafter"/>
</dbReference>
<accession>A0AAW9Q2L2</accession>
<dbReference type="PANTHER" id="PTHR30469:SF15">
    <property type="entry name" value="HLYD FAMILY OF SECRETION PROTEINS"/>
    <property type="match status" value="1"/>
</dbReference>
<evidence type="ECO:0000259" key="2">
    <source>
        <dbReference type="Pfam" id="PF25954"/>
    </source>
</evidence>
<gene>
    <name evidence="3" type="ORF">V4F39_09180</name>
</gene>